<evidence type="ECO:0000256" key="3">
    <source>
        <dbReference type="ARBA" id="ARBA00004986"/>
    </source>
</evidence>
<feature type="binding site" evidence="13">
    <location>
        <begin position="208"/>
        <end position="209"/>
    </location>
    <ligand>
        <name>ATP</name>
        <dbReference type="ChEBI" id="CHEBI:30616"/>
    </ligand>
</feature>
<dbReference type="InterPro" id="IPR045865">
    <property type="entry name" value="ACT-like_dom_sf"/>
</dbReference>
<evidence type="ECO:0000256" key="12">
    <source>
        <dbReference type="ARBA" id="ARBA00047872"/>
    </source>
</evidence>
<dbReference type="EMBL" id="JAESWA010000004">
    <property type="protein sequence ID" value="MBL4930331.1"/>
    <property type="molecule type" value="Genomic_DNA"/>
</dbReference>
<name>A0A937FEY1_9CLOT</name>
<dbReference type="SUPFAM" id="SSF55021">
    <property type="entry name" value="ACT-like"/>
    <property type="match status" value="2"/>
</dbReference>
<comment type="pathway">
    <text evidence="2 15">Amino-acid biosynthesis; L-lysine biosynthesis via DAP pathway; (S)-tetrahydrodipicolinate from L-aspartate: step 1/4.</text>
</comment>
<feature type="domain" description="ACT" evidence="16">
    <location>
        <begin position="379"/>
        <end position="439"/>
    </location>
</feature>
<evidence type="ECO:0000256" key="14">
    <source>
        <dbReference type="RuleBase" id="RU003448"/>
    </source>
</evidence>
<dbReference type="GO" id="GO:0019877">
    <property type="term" value="P:diaminopimelate biosynthetic process"/>
    <property type="evidence" value="ECO:0007669"/>
    <property type="project" value="UniProtKB-KW"/>
</dbReference>
<evidence type="ECO:0000259" key="16">
    <source>
        <dbReference type="PROSITE" id="PS51671"/>
    </source>
</evidence>
<evidence type="ECO:0000256" key="2">
    <source>
        <dbReference type="ARBA" id="ARBA00004766"/>
    </source>
</evidence>
<evidence type="ECO:0000256" key="6">
    <source>
        <dbReference type="ARBA" id="ARBA00022679"/>
    </source>
</evidence>
<dbReference type="RefSeq" id="WP_202765715.1">
    <property type="nucleotide sequence ID" value="NZ_JAESWA010000004.1"/>
</dbReference>
<proteinExistence type="inferred from homology"/>
<dbReference type="NCBIfam" id="TIGR00657">
    <property type="entry name" value="asp_kinases"/>
    <property type="match status" value="1"/>
</dbReference>
<keyword evidence="15" id="KW-0028">Amino-acid biosynthesis</keyword>
<dbReference type="PROSITE" id="PS00324">
    <property type="entry name" value="ASPARTOKINASE"/>
    <property type="match status" value="1"/>
</dbReference>
<evidence type="ECO:0000256" key="4">
    <source>
        <dbReference type="ARBA" id="ARBA00005139"/>
    </source>
</evidence>
<evidence type="ECO:0000256" key="1">
    <source>
        <dbReference type="ARBA" id="ARBA00003121"/>
    </source>
</evidence>
<evidence type="ECO:0000256" key="8">
    <source>
        <dbReference type="ARBA" id="ARBA00022777"/>
    </source>
</evidence>
<dbReference type="GO" id="GO:0005524">
    <property type="term" value="F:ATP binding"/>
    <property type="evidence" value="ECO:0007669"/>
    <property type="project" value="UniProtKB-KW"/>
</dbReference>
<comment type="caution">
    <text evidence="17">The sequence shown here is derived from an EMBL/GenBank/DDBJ whole genome shotgun (WGS) entry which is preliminary data.</text>
</comment>
<evidence type="ECO:0000256" key="15">
    <source>
        <dbReference type="RuleBase" id="RU004249"/>
    </source>
</evidence>
<accession>A0A937FEY1</accession>
<dbReference type="GO" id="GO:0009089">
    <property type="term" value="P:lysine biosynthetic process via diaminopimelate"/>
    <property type="evidence" value="ECO:0007669"/>
    <property type="project" value="InterPro"/>
</dbReference>
<evidence type="ECO:0000256" key="11">
    <source>
        <dbReference type="ARBA" id="ARBA00023154"/>
    </source>
</evidence>
<protein>
    <recommendedName>
        <fullName evidence="14">Aspartokinase</fullName>
        <ecNumber evidence="14">2.7.2.4</ecNumber>
    </recommendedName>
</protein>
<feature type="binding site" evidence="13">
    <location>
        <begin position="8"/>
        <end position="11"/>
    </location>
    <ligand>
        <name>ATP</name>
        <dbReference type="ChEBI" id="CHEBI:30616"/>
    </ligand>
</feature>
<organism evidence="17 18">
    <name type="scientific">Clostridium paridis</name>
    <dbReference type="NCBI Taxonomy" id="2803863"/>
    <lineage>
        <taxon>Bacteria</taxon>
        <taxon>Bacillati</taxon>
        <taxon>Bacillota</taxon>
        <taxon>Clostridia</taxon>
        <taxon>Eubacteriales</taxon>
        <taxon>Clostridiaceae</taxon>
        <taxon>Clostridium</taxon>
    </lineage>
</organism>
<evidence type="ECO:0000313" key="17">
    <source>
        <dbReference type="EMBL" id="MBL4930331.1"/>
    </source>
</evidence>
<feature type="binding site" evidence="13">
    <location>
        <position position="52"/>
    </location>
    <ligand>
        <name>substrate</name>
    </ligand>
</feature>
<dbReference type="CDD" id="cd04911">
    <property type="entry name" value="ACT_AKiii-YclM-BS_1"/>
    <property type="match status" value="1"/>
</dbReference>
<dbReference type="Pfam" id="PF22468">
    <property type="entry name" value="ACT_9"/>
    <property type="match status" value="1"/>
</dbReference>
<dbReference type="GO" id="GO:0009090">
    <property type="term" value="P:homoserine biosynthetic process"/>
    <property type="evidence" value="ECO:0007669"/>
    <property type="project" value="TreeGrafter"/>
</dbReference>
<keyword evidence="11" id="KW-0457">Lysine biosynthesis</keyword>
<feature type="binding site" evidence="13">
    <location>
        <position position="117"/>
    </location>
    <ligand>
        <name>substrate</name>
    </ligand>
</feature>
<evidence type="ECO:0000256" key="5">
    <source>
        <dbReference type="ARBA" id="ARBA00010122"/>
    </source>
</evidence>
<evidence type="ECO:0000256" key="10">
    <source>
        <dbReference type="ARBA" id="ARBA00022915"/>
    </source>
</evidence>
<comment type="catalytic activity">
    <reaction evidence="12 14">
        <text>L-aspartate + ATP = 4-phospho-L-aspartate + ADP</text>
        <dbReference type="Rhea" id="RHEA:23776"/>
        <dbReference type="ChEBI" id="CHEBI:29991"/>
        <dbReference type="ChEBI" id="CHEBI:30616"/>
        <dbReference type="ChEBI" id="CHEBI:57535"/>
        <dbReference type="ChEBI" id="CHEBI:456216"/>
        <dbReference type="EC" id="2.7.2.4"/>
    </reaction>
</comment>
<dbReference type="InterPro" id="IPR002912">
    <property type="entry name" value="ACT_dom"/>
</dbReference>
<comment type="pathway">
    <text evidence="4 15">Amino-acid biosynthesis; L-threonine biosynthesis; L-threonine from L-aspartate: step 1/5.</text>
</comment>
<dbReference type="Proteomes" id="UP000623681">
    <property type="component" value="Unassembled WGS sequence"/>
</dbReference>
<dbReference type="EC" id="2.7.2.4" evidence="14"/>
<dbReference type="PROSITE" id="PS51671">
    <property type="entry name" value="ACT"/>
    <property type="match status" value="1"/>
</dbReference>
<dbReference type="InterPro" id="IPR036393">
    <property type="entry name" value="AceGlu_kinase-like_sf"/>
</dbReference>
<keyword evidence="10" id="KW-0220">Diaminopimelate biosynthesis</keyword>
<keyword evidence="7 13" id="KW-0547">Nucleotide-binding</keyword>
<evidence type="ECO:0000313" key="18">
    <source>
        <dbReference type="Proteomes" id="UP000623681"/>
    </source>
</evidence>
<keyword evidence="18" id="KW-1185">Reference proteome</keyword>
<feature type="binding site" evidence="13">
    <location>
        <position position="219"/>
    </location>
    <ligand>
        <name>ATP</name>
        <dbReference type="ChEBI" id="CHEBI:30616"/>
    </ligand>
</feature>
<comment type="function">
    <text evidence="1">Catalyzes the phosphorylation of the beta-carboxyl group of aspartic acid with ATP to yield 4-phospho-L-aspartate, which is involved in the branched biosynthetic pathway leading to the biosynthesis of amino acids threonine, isoleucine and methionine.</text>
</comment>
<dbReference type="AlphaFoldDB" id="A0A937FEY1"/>
<dbReference type="InterPro" id="IPR001341">
    <property type="entry name" value="Asp_kinase"/>
</dbReference>
<comment type="pathway">
    <text evidence="3 15">Amino-acid biosynthesis; L-methionine biosynthesis via de novo pathway; L-homoserine from L-aspartate: step 1/3.</text>
</comment>
<dbReference type="FunFam" id="3.30.2130.10:FF:000001">
    <property type="entry name" value="Bifunctional aspartokinase/homoserine dehydrogenase"/>
    <property type="match status" value="1"/>
</dbReference>
<comment type="similarity">
    <text evidence="5 14">Belongs to the aspartokinase family.</text>
</comment>
<dbReference type="InterPro" id="IPR001048">
    <property type="entry name" value="Asp/Glu/Uridylate_kinase"/>
</dbReference>
<dbReference type="CDD" id="cd04916">
    <property type="entry name" value="ACT_AKiii-YclM-BS_2"/>
    <property type="match status" value="1"/>
</dbReference>
<evidence type="ECO:0000256" key="7">
    <source>
        <dbReference type="ARBA" id="ARBA00022741"/>
    </source>
</evidence>
<dbReference type="Pfam" id="PF00696">
    <property type="entry name" value="AA_kinase"/>
    <property type="match status" value="1"/>
</dbReference>
<evidence type="ECO:0000256" key="9">
    <source>
        <dbReference type="ARBA" id="ARBA00022840"/>
    </source>
</evidence>
<dbReference type="InterPro" id="IPR054352">
    <property type="entry name" value="ACT_Aspartokinase"/>
</dbReference>
<keyword evidence="8 14" id="KW-0418">Kinase</keyword>
<dbReference type="Gene3D" id="3.30.2130.10">
    <property type="entry name" value="VC0802-like"/>
    <property type="match status" value="1"/>
</dbReference>
<evidence type="ECO:0000256" key="13">
    <source>
        <dbReference type="PIRSR" id="PIRSR000726-1"/>
    </source>
</evidence>
<gene>
    <name evidence="17" type="ORF">JK634_00705</name>
</gene>
<dbReference type="Gene3D" id="3.40.1160.10">
    <property type="entry name" value="Acetylglutamate kinase-like"/>
    <property type="match status" value="1"/>
</dbReference>
<keyword evidence="9 13" id="KW-0067">ATP-binding</keyword>
<dbReference type="PANTHER" id="PTHR21499">
    <property type="entry name" value="ASPARTATE KINASE"/>
    <property type="match status" value="1"/>
</dbReference>
<dbReference type="PANTHER" id="PTHR21499:SF67">
    <property type="entry name" value="ASPARTOKINASE 3"/>
    <property type="match status" value="1"/>
</dbReference>
<keyword evidence="6 14" id="KW-0808">Transferase</keyword>
<dbReference type="SUPFAM" id="SSF53633">
    <property type="entry name" value="Carbamate kinase-like"/>
    <property type="match status" value="1"/>
</dbReference>
<dbReference type="InterPro" id="IPR005260">
    <property type="entry name" value="Asp_kin_monofn"/>
</dbReference>
<dbReference type="NCBIfam" id="NF006540">
    <property type="entry name" value="PRK09034.1"/>
    <property type="match status" value="1"/>
</dbReference>
<reference evidence="17" key="1">
    <citation type="submission" date="2021-01" db="EMBL/GenBank/DDBJ databases">
        <title>Genome public.</title>
        <authorList>
            <person name="Liu C."/>
            <person name="Sun Q."/>
        </authorList>
    </citation>
    <scope>NUCLEOTIDE SEQUENCE</scope>
    <source>
        <strain evidence="17">YIM B02565</strain>
    </source>
</reference>
<dbReference type="GO" id="GO:0004072">
    <property type="term" value="F:aspartate kinase activity"/>
    <property type="evidence" value="ECO:0007669"/>
    <property type="project" value="UniProtKB-EC"/>
</dbReference>
<dbReference type="PIRSF" id="PIRSF000726">
    <property type="entry name" value="Asp_kin"/>
    <property type="match status" value="1"/>
</dbReference>
<dbReference type="GO" id="GO:0005829">
    <property type="term" value="C:cytosol"/>
    <property type="evidence" value="ECO:0007669"/>
    <property type="project" value="TreeGrafter"/>
</dbReference>
<dbReference type="InterPro" id="IPR018042">
    <property type="entry name" value="Aspartate_kinase_CS"/>
</dbReference>
<sequence>MKNTIVTKFGGSSLASSEQFRKVKSIVTSNKDRRFVVPSAPGKRDSKDYKITDLLYLCNAHVKTSIPFDDVFKLIEERYCSIVRDLSIDIDINIPLEKIKEDIKNGASADYAASRGEYLNGLILAKYLEYEFIDAAEIIVFNEGGTYDQEKTKIKVEERLSKVKNAVIPGFYGANEEGEIVAFSRGGSDVTGSIIAASINASLYENWTDVSGFLMADPRIVDNPKAIEKITYKELRELSYMGASVLHEEAIFPVREAGIYINIKNTNRPEDPGTLIVDDIQDVKNHGKITGVAGRKDFTVIAIEKALMNSELGFTRRILSILESYGISYENMPSGIDTVSLVIADSQLKNKKDKVVEEIKRQCSPDSIDVYPNMAVIATVGRGMAKATGVAAVLFSALAKANINVRMIDQGSSEMNILVGVATSDFEKAVNAIYAAFEK</sequence>